<feature type="compositionally biased region" description="Polar residues" evidence="1">
    <location>
        <begin position="95"/>
        <end position="120"/>
    </location>
</feature>
<evidence type="ECO:0000256" key="1">
    <source>
        <dbReference type="SAM" id="MobiDB-lite"/>
    </source>
</evidence>
<dbReference type="EMBL" id="JANJYI010000005">
    <property type="protein sequence ID" value="KAK2649629.1"/>
    <property type="molecule type" value="Genomic_DNA"/>
</dbReference>
<keyword evidence="3" id="KW-1185">Reference proteome</keyword>
<proteinExistence type="predicted"/>
<organism evidence="2 3">
    <name type="scientific">Dipteronia dyeriana</name>
    <dbReference type="NCBI Taxonomy" id="168575"/>
    <lineage>
        <taxon>Eukaryota</taxon>
        <taxon>Viridiplantae</taxon>
        <taxon>Streptophyta</taxon>
        <taxon>Embryophyta</taxon>
        <taxon>Tracheophyta</taxon>
        <taxon>Spermatophyta</taxon>
        <taxon>Magnoliopsida</taxon>
        <taxon>eudicotyledons</taxon>
        <taxon>Gunneridae</taxon>
        <taxon>Pentapetalae</taxon>
        <taxon>rosids</taxon>
        <taxon>malvids</taxon>
        <taxon>Sapindales</taxon>
        <taxon>Sapindaceae</taxon>
        <taxon>Hippocastanoideae</taxon>
        <taxon>Acereae</taxon>
        <taxon>Dipteronia</taxon>
    </lineage>
</organism>
<accession>A0AAD9U8K9</accession>
<evidence type="ECO:0000313" key="2">
    <source>
        <dbReference type="EMBL" id="KAK2649629.1"/>
    </source>
</evidence>
<protein>
    <submittedName>
        <fullName evidence="2">Uncharacterized protein</fullName>
    </submittedName>
</protein>
<feature type="region of interest" description="Disordered" evidence="1">
    <location>
        <begin position="81"/>
        <end position="123"/>
    </location>
</feature>
<reference evidence="2" key="1">
    <citation type="journal article" date="2023" name="Plant J.">
        <title>Genome sequences and population genomics provide insights into the demographic history, inbreeding, and mutation load of two 'living fossil' tree species of Dipteronia.</title>
        <authorList>
            <person name="Feng Y."/>
            <person name="Comes H.P."/>
            <person name="Chen J."/>
            <person name="Zhu S."/>
            <person name="Lu R."/>
            <person name="Zhang X."/>
            <person name="Li P."/>
            <person name="Qiu J."/>
            <person name="Olsen K.M."/>
            <person name="Qiu Y."/>
        </authorList>
    </citation>
    <scope>NUCLEOTIDE SEQUENCE</scope>
    <source>
        <strain evidence="2">KIB01</strain>
    </source>
</reference>
<dbReference type="Proteomes" id="UP001280121">
    <property type="component" value="Unassembled WGS sequence"/>
</dbReference>
<name>A0AAD9U8K9_9ROSI</name>
<dbReference type="AlphaFoldDB" id="A0AAD9U8K9"/>
<gene>
    <name evidence="2" type="ORF">Ddye_017118</name>
</gene>
<comment type="caution">
    <text evidence="2">The sequence shown here is derived from an EMBL/GenBank/DDBJ whole genome shotgun (WGS) entry which is preliminary data.</text>
</comment>
<sequence>MVSSTQYRMNPGGRKSNMKLLNHLSKKQRWAGLRRRERGHLMSHVHQMQHSPSDVRNVENLDITEQPVVLREKIKLPLQQEKKVSKKVSNAPLAATSSRAQTNEYSNNRAKLNDCNTSKAPTKHVADVCSQIGSNAKPF</sequence>
<evidence type="ECO:0000313" key="3">
    <source>
        <dbReference type="Proteomes" id="UP001280121"/>
    </source>
</evidence>